<evidence type="ECO:0000256" key="7">
    <source>
        <dbReference type="ARBA" id="ARBA00048741"/>
    </source>
</evidence>
<comment type="catalytic activity">
    <reaction evidence="7">
        <text>L-aspartate + L-glutamine + ATP + H2O = L-asparagine + L-glutamate + AMP + diphosphate + H(+)</text>
        <dbReference type="Rhea" id="RHEA:12228"/>
        <dbReference type="ChEBI" id="CHEBI:15377"/>
        <dbReference type="ChEBI" id="CHEBI:15378"/>
        <dbReference type="ChEBI" id="CHEBI:29985"/>
        <dbReference type="ChEBI" id="CHEBI:29991"/>
        <dbReference type="ChEBI" id="CHEBI:30616"/>
        <dbReference type="ChEBI" id="CHEBI:33019"/>
        <dbReference type="ChEBI" id="CHEBI:58048"/>
        <dbReference type="ChEBI" id="CHEBI:58359"/>
        <dbReference type="ChEBI" id="CHEBI:456215"/>
        <dbReference type="EC" id="6.3.5.4"/>
    </reaction>
</comment>
<dbReference type="Gene3D" id="3.60.20.10">
    <property type="entry name" value="Glutamine Phosphoribosylpyrophosphate, subunit 1, domain 1"/>
    <property type="match status" value="1"/>
</dbReference>
<comment type="pathway">
    <text evidence="1">Amino-acid biosynthesis; L-asparagine biosynthesis; L-asparagine from L-aspartate (L-Gln route): step 1/1.</text>
</comment>
<keyword evidence="5" id="KW-0067">ATP-binding</keyword>
<dbReference type="SUPFAM" id="SSF52402">
    <property type="entry name" value="Adenine nucleotide alpha hydrolases-like"/>
    <property type="match status" value="1"/>
</dbReference>
<evidence type="ECO:0000259" key="8">
    <source>
        <dbReference type="PROSITE" id="PS51278"/>
    </source>
</evidence>
<evidence type="ECO:0000256" key="2">
    <source>
        <dbReference type="ARBA" id="ARBA00005752"/>
    </source>
</evidence>
<dbReference type="Pfam" id="PF13522">
    <property type="entry name" value="GATase_6"/>
    <property type="match status" value="1"/>
</dbReference>
<dbReference type="EC" id="6.3.5.4" evidence="3"/>
<organism evidence="9 10">
    <name type="scientific">Anaeromyxobacter paludicola</name>
    <dbReference type="NCBI Taxonomy" id="2918171"/>
    <lineage>
        <taxon>Bacteria</taxon>
        <taxon>Pseudomonadati</taxon>
        <taxon>Myxococcota</taxon>
        <taxon>Myxococcia</taxon>
        <taxon>Myxococcales</taxon>
        <taxon>Cystobacterineae</taxon>
        <taxon>Anaeromyxobacteraceae</taxon>
        <taxon>Anaeromyxobacter</taxon>
    </lineage>
</organism>
<dbReference type="InterPro" id="IPR051786">
    <property type="entry name" value="ASN_synthetase/amidase"/>
</dbReference>
<protein>
    <recommendedName>
        <fullName evidence="3">asparagine synthase (glutamine-hydrolyzing)</fullName>
        <ecNumber evidence="3">6.3.5.4</ecNumber>
    </recommendedName>
</protein>
<dbReference type="CDD" id="cd01991">
    <property type="entry name" value="Asn_synthase_B_C"/>
    <property type="match status" value="1"/>
</dbReference>
<gene>
    <name evidence="9" type="ORF">AMPC_39650</name>
</gene>
<evidence type="ECO:0000256" key="6">
    <source>
        <dbReference type="ARBA" id="ARBA00022962"/>
    </source>
</evidence>
<evidence type="ECO:0000313" key="9">
    <source>
        <dbReference type="EMBL" id="BDG10852.1"/>
    </source>
</evidence>
<dbReference type="SUPFAM" id="SSF56235">
    <property type="entry name" value="N-terminal nucleophile aminohydrolases (Ntn hydrolases)"/>
    <property type="match status" value="1"/>
</dbReference>
<dbReference type="PANTHER" id="PTHR43284:SF1">
    <property type="entry name" value="ASPARAGINE SYNTHETASE"/>
    <property type="match status" value="1"/>
</dbReference>
<reference evidence="10" key="1">
    <citation type="journal article" date="2022" name="Int. J. Syst. Evol. Microbiol.">
        <title>Anaeromyxobacter oryzae sp. nov., Anaeromyxobacter diazotrophicus sp. nov. and Anaeromyxobacter paludicola sp. nov., isolated from paddy soils.</title>
        <authorList>
            <person name="Itoh H."/>
            <person name="Xu Z."/>
            <person name="Mise K."/>
            <person name="Masuda Y."/>
            <person name="Ushijima N."/>
            <person name="Hayakawa C."/>
            <person name="Shiratori Y."/>
            <person name="Senoo K."/>
        </authorList>
    </citation>
    <scope>NUCLEOTIDE SEQUENCE [LARGE SCALE GENOMIC DNA]</scope>
    <source>
        <strain evidence="10">Red630</strain>
    </source>
</reference>
<keyword evidence="6" id="KW-0315">Glutamine amidotransferase</keyword>
<proteinExistence type="inferred from homology"/>
<dbReference type="InterPro" id="IPR001962">
    <property type="entry name" value="Asn_synthase"/>
</dbReference>
<dbReference type="Proteomes" id="UP001162734">
    <property type="component" value="Chromosome"/>
</dbReference>
<evidence type="ECO:0000313" key="10">
    <source>
        <dbReference type="Proteomes" id="UP001162734"/>
    </source>
</evidence>
<comment type="similarity">
    <text evidence="2">Belongs to the asparagine synthetase family.</text>
</comment>
<evidence type="ECO:0000256" key="3">
    <source>
        <dbReference type="ARBA" id="ARBA00012737"/>
    </source>
</evidence>
<evidence type="ECO:0000256" key="5">
    <source>
        <dbReference type="ARBA" id="ARBA00022840"/>
    </source>
</evidence>
<dbReference type="InterPro" id="IPR006426">
    <property type="entry name" value="Asn_synth_AEB"/>
</dbReference>
<dbReference type="Gene3D" id="3.40.50.620">
    <property type="entry name" value="HUPs"/>
    <property type="match status" value="1"/>
</dbReference>
<dbReference type="InterPro" id="IPR017932">
    <property type="entry name" value="GATase_2_dom"/>
</dbReference>
<dbReference type="RefSeq" id="WP_248343442.1">
    <property type="nucleotide sequence ID" value="NZ_AP025592.1"/>
</dbReference>
<dbReference type="Pfam" id="PF00733">
    <property type="entry name" value="Asn_synthase"/>
    <property type="match status" value="1"/>
</dbReference>
<keyword evidence="4" id="KW-0547">Nucleotide-binding</keyword>
<accession>A0ABM7XG48</accession>
<feature type="domain" description="Glutamine amidotransferase type-2" evidence="8">
    <location>
        <begin position="2"/>
        <end position="225"/>
    </location>
</feature>
<evidence type="ECO:0000256" key="4">
    <source>
        <dbReference type="ARBA" id="ARBA00022741"/>
    </source>
</evidence>
<dbReference type="PROSITE" id="PS51278">
    <property type="entry name" value="GATASE_TYPE_2"/>
    <property type="match status" value="1"/>
</dbReference>
<sequence length="644" mass="69695">MCGIAGEVRLDRSPDAEAVRRMGPALAHRGPDAEGFFFEGPAALAHRRLSILDLEGGGQPMSAGGCTLVFNGQCYRHEALRAELRARGHAFQTRSDTEVVLRAYLEWGEPFVERLDGMFAVALWDSRARKLLLARDRMGKKPLYYALAQGGAFLRAPPAEGLTPATGALFASEPKALLAHGGVPRALDRTALVQYLAVEYVPQPRSVWDAVFKLPAAHVAVLDAQGFRLRRYWELPLEGGAPERLDEAGRGLVERLEGAVARRLVADVPVGVFLSGGVDSTAIAALATRHARPVATFSIGFEEASFDESRWARLAAERLGTDHHEERLSATASLDLLPAAVEELDEPFADPSVLPTLLLSRFVRKHVTVALAGDGGDELFAGYDTFLAHGPAALAARIPAPLLAAASRAAALLPASDRNMSFDFRLKQFLRGVGAEPSLRHQAWIGAFAPGELARVLSPELAALATPEVVFGPVRAAAARDAARGVRPGSVDEALRFFLAHYLEGDILVKADRASMAASLEARAPFLDLEVVEYAARLPASLKLGWRSTKVVLKHALRGIVPEEILSRPKKGFGIPVAAWIRGPLRPLFEDLFSEGSLQRSGAFEPAALRAMLQRHLSGQADLRKPLWTAAMFLLWQRRWGGQG</sequence>
<evidence type="ECO:0000256" key="1">
    <source>
        <dbReference type="ARBA" id="ARBA00005187"/>
    </source>
</evidence>
<dbReference type="InterPro" id="IPR033738">
    <property type="entry name" value="AsnB_N"/>
</dbReference>
<dbReference type="NCBIfam" id="TIGR01536">
    <property type="entry name" value="asn_synth_AEB"/>
    <property type="match status" value="1"/>
</dbReference>
<dbReference type="PANTHER" id="PTHR43284">
    <property type="entry name" value="ASPARAGINE SYNTHETASE (GLUTAMINE-HYDROLYZING)"/>
    <property type="match status" value="1"/>
</dbReference>
<dbReference type="InterPro" id="IPR029055">
    <property type="entry name" value="Ntn_hydrolases_N"/>
</dbReference>
<dbReference type="EMBL" id="AP025592">
    <property type="protein sequence ID" value="BDG10852.1"/>
    <property type="molecule type" value="Genomic_DNA"/>
</dbReference>
<dbReference type="PIRSF" id="PIRSF001589">
    <property type="entry name" value="Asn_synthetase_glu-h"/>
    <property type="match status" value="1"/>
</dbReference>
<dbReference type="CDD" id="cd00712">
    <property type="entry name" value="AsnB"/>
    <property type="match status" value="1"/>
</dbReference>
<keyword evidence="10" id="KW-1185">Reference proteome</keyword>
<dbReference type="InterPro" id="IPR014729">
    <property type="entry name" value="Rossmann-like_a/b/a_fold"/>
</dbReference>
<name>A0ABM7XG48_9BACT</name>